<evidence type="ECO:0000256" key="2">
    <source>
        <dbReference type="ARBA" id="ARBA00012417"/>
    </source>
</evidence>
<dbReference type="OrthoDB" id="2411376at2759"/>
<dbReference type="InterPro" id="IPR050240">
    <property type="entry name" value="DNA_pol_type-B"/>
</dbReference>
<feature type="domain" description="DNA-directed DNA polymerase family B multifunctional" evidence="9">
    <location>
        <begin position="161"/>
        <end position="252"/>
    </location>
</feature>
<keyword evidence="5" id="KW-0239">DNA-directed DNA polymerase</keyword>
<dbReference type="Proteomes" id="UP000266861">
    <property type="component" value="Unassembled WGS sequence"/>
</dbReference>
<evidence type="ECO:0000313" key="11">
    <source>
        <dbReference type="Proteomes" id="UP000266861"/>
    </source>
</evidence>
<keyword evidence="6" id="KW-0238">DNA-binding</keyword>
<evidence type="ECO:0000256" key="5">
    <source>
        <dbReference type="ARBA" id="ARBA00022932"/>
    </source>
</evidence>
<dbReference type="EC" id="2.7.7.7" evidence="2"/>
<dbReference type="PANTHER" id="PTHR10322">
    <property type="entry name" value="DNA POLYMERASE CATALYTIC SUBUNIT"/>
    <property type="match status" value="1"/>
</dbReference>
<dbReference type="InterPro" id="IPR017964">
    <property type="entry name" value="DNA-dir_DNA_pol_B_CS"/>
</dbReference>
<dbReference type="GO" id="GO:0000166">
    <property type="term" value="F:nucleotide binding"/>
    <property type="evidence" value="ECO:0007669"/>
    <property type="project" value="InterPro"/>
</dbReference>
<dbReference type="GO" id="GO:0003677">
    <property type="term" value="F:DNA binding"/>
    <property type="evidence" value="ECO:0007669"/>
    <property type="project" value="UniProtKB-KW"/>
</dbReference>
<dbReference type="EMBL" id="PQFF01000204">
    <property type="protein sequence ID" value="RHZ74789.1"/>
    <property type="molecule type" value="Genomic_DNA"/>
</dbReference>
<keyword evidence="8" id="KW-0175">Coiled coil</keyword>
<evidence type="ECO:0000256" key="3">
    <source>
        <dbReference type="ARBA" id="ARBA00022679"/>
    </source>
</evidence>
<proteinExistence type="inferred from homology"/>
<protein>
    <recommendedName>
        <fullName evidence="2">DNA-directed DNA polymerase</fullName>
        <ecNumber evidence="2">2.7.7.7</ecNumber>
    </recommendedName>
</protein>
<evidence type="ECO:0000256" key="1">
    <source>
        <dbReference type="ARBA" id="ARBA00005755"/>
    </source>
</evidence>
<evidence type="ECO:0000313" key="10">
    <source>
        <dbReference type="EMBL" id="RHZ74789.1"/>
    </source>
</evidence>
<accession>A0A397IFU7</accession>
<keyword evidence="11" id="KW-1185">Reference proteome</keyword>
<dbReference type="Gene3D" id="3.90.1600.10">
    <property type="entry name" value="Palm domain of DNA polymerase"/>
    <property type="match status" value="1"/>
</dbReference>
<gene>
    <name evidence="10" type="ORF">Glove_219g177</name>
</gene>
<evidence type="ECO:0000256" key="8">
    <source>
        <dbReference type="SAM" id="Coils"/>
    </source>
</evidence>
<dbReference type="AlphaFoldDB" id="A0A397IFU7"/>
<organism evidence="10 11">
    <name type="scientific">Diversispora epigaea</name>
    <dbReference type="NCBI Taxonomy" id="1348612"/>
    <lineage>
        <taxon>Eukaryota</taxon>
        <taxon>Fungi</taxon>
        <taxon>Fungi incertae sedis</taxon>
        <taxon>Mucoromycota</taxon>
        <taxon>Glomeromycotina</taxon>
        <taxon>Glomeromycetes</taxon>
        <taxon>Diversisporales</taxon>
        <taxon>Diversisporaceae</taxon>
        <taxon>Diversispora</taxon>
    </lineage>
</organism>
<dbReference type="InterPro" id="IPR042087">
    <property type="entry name" value="DNA_pol_B_thumb"/>
</dbReference>
<reference evidence="10 11" key="1">
    <citation type="submission" date="2018-08" db="EMBL/GenBank/DDBJ databases">
        <title>Genome and evolution of the arbuscular mycorrhizal fungus Diversispora epigaea (formerly Glomus versiforme) and its bacterial endosymbionts.</title>
        <authorList>
            <person name="Sun X."/>
            <person name="Fei Z."/>
            <person name="Harrison M."/>
        </authorList>
    </citation>
    <scope>NUCLEOTIDE SEQUENCE [LARGE SCALE GENOMIC DNA]</scope>
    <source>
        <strain evidence="10 11">IT104</strain>
    </source>
</reference>
<dbReference type="InterPro" id="IPR006134">
    <property type="entry name" value="DNA-dir_DNA_pol_B_multi_dom"/>
</dbReference>
<dbReference type="STRING" id="1348612.A0A397IFU7"/>
<dbReference type="Pfam" id="PF00136">
    <property type="entry name" value="DNA_pol_B"/>
    <property type="match status" value="3"/>
</dbReference>
<comment type="catalytic activity">
    <reaction evidence="7">
        <text>DNA(n) + a 2'-deoxyribonucleoside 5'-triphosphate = DNA(n+1) + diphosphate</text>
        <dbReference type="Rhea" id="RHEA:22508"/>
        <dbReference type="Rhea" id="RHEA-COMP:17339"/>
        <dbReference type="Rhea" id="RHEA-COMP:17340"/>
        <dbReference type="ChEBI" id="CHEBI:33019"/>
        <dbReference type="ChEBI" id="CHEBI:61560"/>
        <dbReference type="ChEBI" id="CHEBI:173112"/>
        <dbReference type="EC" id="2.7.7.7"/>
    </reaction>
</comment>
<evidence type="ECO:0000259" key="9">
    <source>
        <dbReference type="Pfam" id="PF00136"/>
    </source>
</evidence>
<evidence type="ECO:0000256" key="7">
    <source>
        <dbReference type="ARBA" id="ARBA00049244"/>
    </source>
</evidence>
<comment type="similarity">
    <text evidence="1">Belongs to the DNA polymerase type-B family.</text>
</comment>
<feature type="domain" description="DNA-directed DNA polymerase family B multifunctional" evidence="9">
    <location>
        <begin position="294"/>
        <end position="482"/>
    </location>
</feature>
<dbReference type="PANTHER" id="PTHR10322:SF23">
    <property type="entry name" value="DNA POLYMERASE DELTA CATALYTIC SUBUNIT"/>
    <property type="match status" value="1"/>
</dbReference>
<keyword evidence="3" id="KW-0808">Transferase</keyword>
<keyword evidence="4" id="KW-0548">Nucleotidyltransferase</keyword>
<feature type="coiled-coil region" evidence="8">
    <location>
        <begin position="122"/>
        <end position="156"/>
    </location>
</feature>
<dbReference type="InterPro" id="IPR023211">
    <property type="entry name" value="DNA_pol_palm_dom_sf"/>
</dbReference>
<evidence type="ECO:0000256" key="6">
    <source>
        <dbReference type="ARBA" id="ARBA00023125"/>
    </source>
</evidence>
<dbReference type="GO" id="GO:0006261">
    <property type="term" value="P:DNA-templated DNA replication"/>
    <property type="evidence" value="ECO:0007669"/>
    <property type="project" value="TreeGrafter"/>
</dbReference>
<dbReference type="PRINTS" id="PR00106">
    <property type="entry name" value="DNAPOLB"/>
</dbReference>
<dbReference type="SUPFAM" id="SSF56672">
    <property type="entry name" value="DNA/RNA polymerases"/>
    <property type="match status" value="1"/>
</dbReference>
<dbReference type="PROSITE" id="PS00116">
    <property type="entry name" value="DNA_POLYMERASE_B"/>
    <property type="match status" value="1"/>
</dbReference>
<feature type="domain" description="DNA-directed DNA polymerase family B multifunctional" evidence="9">
    <location>
        <begin position="9"/>
        <end position="142"/>
    </location>
</feature>
<sequence length="490" mass="56174">MKVRNLLGAYAFKRGMVFSTRVCKNIEKGKYSGAYVFPPKKGIESKRSVTGLDFASLYPSLMMAYNLSPEKIISSLDDADIAEENGNSLHEINFPFNNHTIHAWCVRHNNQPEKKGLYPTVLEELFNRRAGLKVQLASLKKKRDQLGKLISSAKEKGKRIPEKSNLEYSSLCFDYNCLNSKQTAVKLYMNTFYGEAGNPKSPIFLRELAGGTTSAGQYNIKLVGEYVEKKGFGIKYGDTDSLYLTCPDKYYKECDRGFSKNELSKEAYWTEMVKVIMDIMKRLCDQVNVYLKIKSGTSYLKMAYEEVLFPVCFTGKKKYFGVGHVDDVNFKPKDLFIKGIDTVKQGKSQLFKSIGNRIMWRAMDIDNTHSLHEIVEDVLKEAITNPGQWDFDQFIETDAWKPNVDNKRVQRFIGRMRRKYENKIPGLGECFSYVMIHPDSLFDLSGKKLTLRKADQMEFADVAKESNKKLDLSHYFENTINGLCARHRSK</sequence>
<evidence type="ECO:0000256" key="4">
    <source>
        <dbReference type="ARBA" id="ARBA00022695"/>
    </source>
</evidence>
<dbReference type="GO" id="GO:0003887">
    <property type="term" value="F:DNA-directed DNA polymerase activity"/>
    <property type="evidence" value="ECO:0007669"/>
    <property type="project" value="UniProtKB-KW"/>
</dbReference>
<dbReference type="InterPro" id="IPR006172">
    <property type="entry name" value="DNA-dir_DNA_pol_B"/>
</dbReference>
<comment type="caution">
    <text evidence="10">The sequence shown here is derived from an EMBL/GenBank/DDBJ whole genome shotgun (WGS) entry which is preliminary data.</text>
</comment>
<dbReference type="Gene3D" id="1.10.132.60">
    <property type="entry name" value="DNA polymerase family B, C-terminal domain"/>
    <property type="match status" value="1"/>
</dbReference>
<dbReference type="InterPro" id="IPR043502">
    <property type="entry name" value="DNA/RNA_pol_sf"/>
</dbReference>
<name>A0A397IFU7_9GLOM</name>